<dbReference type="Proteomes" id="UP000299102">
    <property type="component" value="Unassembled WGS sequence"/>
</dbReference>
<dbReference type="AlphaFoldDB" id="A0A4C1ZR38"/>
<accession>A0A4C1ZR38</accession>
<dbReference type="GO" id="GO:0034703">
    <property type="term" value="C:cation channel complex"/>
    <property type="evidence" value="ECO:0007669"/>
    <property type="project" value="TreeGrafter"/>
</dbReference>
<dbReference type="PANTHER" id="PTHR31781">
    <property type="entry name" value="UNC80"/>
    <property type="match status" value="1"/>
</dbReference>
<feature type="domain" description="Protein UNC80 C-terminal" evidence="1">
    <location>
        <begin position="15"/>
        <end position="223"/>
    </location>
</feature>
<evidence type="ECO:0000313" key="2">
    <source>
        <dbReference type="EMBL" id="GBP89584.1"/>
    </source>
</evidence>
<dbReference type="STRING" id="151549.A0A4C1ZR38"/>
<dbReference type="InterPro" id="IPR046460">
    <property type="entry name" value="UNC80_C"/>
</dbReference>
<dbReference type="PANTHER" id="PTHR31781:SF1">
    <property type="entry name" value="PROTEIN UNC-80 HOMOLOG"/>
    <property type="match status" value="1"/>
</dbReference>
<evidence type="ECO:0000313" key="3">
    <source>
        <dbReference type="Proteomes" id="UP000299102"/>
    </source>
</evidence>
<proteinExistence type="predicted"/>
<reference evidence="2 3" key="1">
    <citation type="journal article" date="2019" name="Commun. Biol.">
        <title>The bagworm genome reveals a unique fibroin gene that provides high tensile strength.</title>
        <authorList>
            <person name="Kono N."/>
            <person name="Nakamura H."/>
            <person name="Ohtoshi R."/>
            <person name="Tomita M."/>
            <person name="Numata K."/>
            <person name="Arakawa K."/>
        </authorList>
    </citation>
    <scope>NUCLEOTIDE SEQUENCE [LARGE SCALE GENOMIC DNA]</scope>
</reference>
<dbReference type="GO" id="GO:0055080">
    <property type="term" value="P:monoatomic cation homeostasis"/>
    <property type="evidence" value="ECO:0007669"/>
    <property type="project" value="TreeGrafter"/>
</dbReference>
<protein>
    <submittedName>
        <fullName evidence="2">Protein unc-80 homolog</fullName>
    </submittedName>
</protein>
<dbReference type="Pfam" id="PF20262">
    <property type="entry name" value="UNC80_C"/>
    <property type="match status" value="1"/>
</dbReference>
<name>A0A4C1ZR38_EUMVA</name>
<dbReference type="GO" id="GO:0030424">
    <property type="term" value="C:axon"/>
    <property type="evidence" value="ECO:0007669"/>
    <property type="project" value="TreeGrafter"/>
</dbReference>
<dbReference type="EMBL" id="BGZK01002010">
    <property type="protein sequence ID" value="GBP89584.1"/>
    <property type="molecule type" value="Genomic_DNA"/>
</dbReference>
<keyword evidence="3" id="KW-1185">Reference proteome</keyword>
<organism evidence="2 3">
    <name type="scientific">Eumeta variegata</name>
    <name type="common">Bagworm moth</name>
    <name type="synonym">Eumeta japonica</name>
    <dbReference type="NCBI Taxonomy" id="151549"/>
    <lineage>
        <taxon>Eukaryota</taxon>
        <taxon>Metazoa</taxon>
        <taxon>Ecdysozoa</taxon>
        <taxon>Arthropoda</taxon>
        <taxon>Hexapoda</taxon>
        <taxon>Insecta</taxon>
        <taxon>Pterygota</taxon>
        <taxon>Neoptera</taxon>
        <taxon>Endopterygota</taxon>
        <taxon>Lepidoptera</taxon>
        <taxon>Glossata</taxon>
        <taxon>Ditrysia</taxon>
        <taxon>Tineoidea</taxon>
        <taxon>Psychidae</taxon>
        <taxon>Oiketicinae</taxon>
        <taxon>Eumeta</taxon>
    </lineage>
</organism>
<evidence type="ECO:0000259" key="1">
    <source>
        <dbReference type="Pfam" id="PF20262"/>
    </source>
</evidence>
<comment type="caution">
    <text evidence="2">The sequence shown here is derived from an EMBL/GenBank/DDBJ whole genome shotgun (WGS) entry which is preliminary data.</text>
</comment>
<sequence>MAILAPLSGPIPDPLLVEVVHSVHGIMFKDLKQILRKEQCDASILLTANVPAAKKIVVHGPVGEEGCIPSQFPVQEDTQFCQILRESLDFFGIEESNHKEYFLVDMKTRQIHNPINYVRDHYFFKRSQYPQLQLVHMKPQEAFIALQQQELLHKFVEIGKVLLTWAILKNVDMVVQRVVFLHDELMKLLSFPRKALEADLDLYNSGPLGSQLLGLDVLHKFIYLLIMPTLLQIYSNYQTNKLVATTIEYAVKQFYLLNRKPFILQMFGSVSAILDTDEESVFGDASKVQSSCLFNLLLSLETPSPDPLHIAELIKEEKPLKPIDFCYRDEDEMVNVLDCISLCVMVVSYSAESMRGYQMLRKLYEMPDQTVNMRRICASHFPFRSRVR</sequence>
<dbReference type="GO" id="GO:0005261">
    <property type="term" value="F:monoatomic cation channel activity"/>
    <property type="evidence" value="ECO:0007669"/>
    <property type="project" value="TreeGrafter"/>
</dbReference>
<dbReference type="OrthoDB" id="5584001at2759"/>
<gene>
    <name evidence="2" type="primary">unc80</name>
    <name evidence="2" type="ORF">EVAR_61661_1</name>
</gene>